<dbReference type="Proteomes" id="UP000197032">
    <property type="component" value="Unassembled WGS sequence"/>
</dbReference>
<comment type="caution">
    <text evidence="1">The sequence shown here is derived from an EMBL/GenBank/DDBJ whole genome shotgun (WGS) entry which is preliminary data.</text>
</comment>
<proteinExistence type="predicted"/>
<organism evidence="1 2">
    <name type="scientific">Calderihabitans maritimus</name>
    <dbReference type="NCBI Taxonomy" id="1246530"/>
    <lineage>
        <taxon>Bacteria</taxon>
        <taxon>Bacillati</taxon>
        <taxon>Bacillota</taxon>
        <taxon>Clostridia</taxon>
        <taxon>Neomoorellales</taxon>
        <taxon>Calderihabitantaceae</taxon>
        <taxon>Calderihabitans</taxon>
    </lineage>
</organism>
<reference evidence="2" key="1">
    <citation type="journal article" date="2017" name="Appl. Environ. Microbiol.">
        <title>Genomic analysis of Calderihabitans maritimus KKC1, a thermophilic hydrogenogenic carboxydotrophic bacterium isolated from marine sediment.</title>
        <authorList>
            <person name="Omae K."/>
            <person name="Yoneda Y."/>
            <person name="Fukuyama Y."/>
            <person name="Yoshida T."/>
            <person name="Sako Y."/>
        </authorList>
    </citation>
    <scope>NUCLEOTIDE SEQUENCE [LARGE SCALE GENOMIC DNA]</scope>
    <source>
        <strain evidence="2">KKC1</strain>
    </source>
</reference>
<name>A0A1Z5HQQ0_9FIRM</name>
<evidence type="ECO:0000313" key="2">
    <source>
        <dbReference type="Proteomes" id="UP000197032"/>
    </source>
</evidence>
<evidence type="ECO:0000313" key="1">
    <source>
        <dbReference type="EMBL" id="GAW91697.1"/>
    </source>
</evidence>
<dbReference type="AlphaFoldDB" id="A0A1Z5HQQ0"/>
<accession>A0A1Z5HQQ0</accession>
<sequence>MVRMLHLADLHLGWKPSYLEDDRGRVRQRGRDSLNVPWNSQTKCLKGLYLMIKDYDSCP</sequence>
<protein>
    <submittedName>
        <fullName evidence="1">Metallophosphoesterase</fullName>
    </submittedName>
</protein>
<keyword evidence="2" id="KW-1185">Reference proteome</keyword>
<gene>
    <name evidence="1" type="ORF">KKC1_08580</name>
</gene>
<dbReference type="EMBL" id="BDGJ01000030">
    <property type="protein sequence ID" value="GAW91697.1"/>
    <property type="molecule type" value="Genomic_DNA"/>
</dbReference>